<accession>A0A1H9SBR5</accession>
<evidence type="ECO:0000313" key="3">
    <source>
        <dbReference type="Proteomes" id="UP000198815"/>
    </source>
</evidence>
<keyword evidence="3" id="KW-1185">Reference proteome</keyword>
<dbReference type="AlphaFoldDB" id="A0A1H9SBR5"/>
<reference evidence="2 3" key="1">
    <citation type="submission" date="2016-10" db="EMBL/GenBank/DDBJ databases">
        <authorList>
            <person name="de Groot N.N."/>
        </authorList>
    </citation>
    <scope>NUCLEOTIDE SEQUENCE [LARGE SCALE GENOMIC DNA]</scope>
    <source>
        <strain evidence="2 3">DSM 16859</strain>
    </source>
</reference>
<name>A0A1H9SBR5_9ACTN</name>
<gene>
    <name evidence="2" type="ORF">SAMN05443377_11254</name>
</gene>
<feature type="region of interest" description="Disordered" evidence="1">
    <location>
        <begin position="1"/>
        <end position="37"/>
    </location>
</feature>
<evidence type="ECO:0000256" key="1">
    <source>
        <dbReference type="SAM" id="MobiDB-lite"/>
    </source>
</evidence>
<protein>
    <submittedName>
        <fullName evidence="2">Uncharacterized protein</fullName>
    </submittedName>
</protein>
<dbReference type="RefSeq" id="WP_091969531.1">
    <property type="nucleotide sequence ID" value="NZ_FOGZ01000012.1"/>
</dbReference>
<proteinExistence type="predicted"/>
<dbReference type="EMBL" id="FOGZ01000012">
    <property type="protein sequence ID" value="SER82452.1"/>
    <property type="molecule type" value="Genomic_DNA"/>
</dbReference>
<sequence length="60" mass="6740">MAHNQTADKTTEKQIPDQQGFVGYESQPHVQDGWVPPCCRPAKKSKLRAAMDKLSVRSQD</sequence>
<dbReference type="Proteomes" id="UP000198815">
    <property type="component" value="Unassembled WGS sequence"/>
</dbReference>
<organism evidence="2 3">
    <name type="scientific">Propionibacterium cyclohexanicum</name>
    <dbReference type="NCBI Taxonomy" id="64702"/>
    <lineage>
        <taxon>Bacteria</taxon>
        <taxon>Bacillati</taxon>
        <taxon>Actinomycetota</taxon>
        <taxon>Actinomycetes</taxon>
        <taxon>Propionibacteriales</taxon>
        <taxon>Propionibacteriaceae</taxon>
        <taxon>Propionibacterium</taxon>
    </lineage>
</organism>
<evidence type="ECO:0000313" key="2">
    <source>
        <dbReference type="EMBL" id="SER82452.1"/>
    </source>
</evidence>